<sequence>MTQFFDSFRFKYTRGTFYYPLGTFISDNTNAINSYEWIQLYPTANSTLMFNTYDEEYRGRYYEKFQRTDQLYRINVPLLKKTIGNNNLVLNIGAEFVESVGYNDPASRLFLAEYLTDQNTLGFFYLGGLCPMEAKNEETKNDKSFNYDKDIFYMGSDTVHLDVANFGEFICALDREYFGNQISINDFVDLKNWYFVSGSIMNQDIVTATDPERTQVLAKIETNIPVNSGYLNNHSNHYLDYCYGNYIGPYDSNN</sequence>
<name>A0A976X4Z3_9LACO</name>
<keyword evidence="2" id="KW-1185">Reference proteome</keyword>
<dbReference type="KEGG" id="lbe:MOO44_01450"/>
<geneLocation type="plasmid" evidence="1 2">
    <name>p1unnamed</name>
</geneLocation>
<dbReference type="RefSeq" id="WP_260115820.1">
    <property type="nucleotide sequence ID" value="NZ_CP093360.1"/>
</dbReference>
<accession>A0A976X4Z3</accession>
<organism evidence="1 2">
    <name type="scientific">Nicoliella spurrieriana</name>
    <dbReference type="NCBI Taxonomy" id="2925830"/>
    <lineage>
        <taxon>Bacteria</taxon>
        <taxon>Bacillati</taxon>
        <taxon>Bacillota</taxon>
        <taxon>Bacilli</taxon>
        <taxon>Lactobacillales</taxon>
        <taxon>Lactobacillaceae</taxon>
        <taxon>Nicoliella</taxon>
    </lineage>
</organism>
<proteinExistence type="predicted"/>
<dbReference type="EMBL" id="CP093360">
    <property type="protein sequence ID" value="UQS86012.1"/>
    <property type="molecule type" value="Genomic_DNA"/>
</dbReference>
<protein>
    <submittedName>
        <fullName evidence="1">Uncharacterized protein</fullName>
    </submittedName>
</protein>
<reference evidence="1" key="1">
    <citation type="journal article" date="2022" name="Int. J. Syst. Evol. Microbiol.">
        <title>Apilactobacillus apisilvae sp. nov., Nicolia spurrieriana gen. nov. sp. nov., Bombilactobacillus folatiphilus sp. nov. and Bombilactobacillus thymidiniphilus sp. nov., four new lactic acid bacterial isolates from stingless bees Tetragonula carbonaria and Austroplebeia australis.</title>
        <authorList>
            <person name="Oliphant S.A."/>
            <person name="Watson-Haigh N.S."/>
            <person name="Sumby K.M."/>
            <person name="Gardner J."/>
            <person name="Groom S."/>
            <person name="Jiranek V."/>
        </authorList>
    </citation>
    <scope>NUCLEOTIDE SEQUENCE</scope>
    <source>
        <strain evidence="1">SGEP1_A5</strain>
    </source>
</reference>
<evidence type="ECO:0000313" key="1">
    <source>
        <dbReference type="EMBL" id="UQS86012.1"/>
    </source>
</evidence>
<gene>
    <name evidence="1" type="ORF">MOO44_01450</name>
</gene>
<dbReference type="Proteomes" id="UP000831181">
    <property type="component" value="Plasmid p1unnamed"/>
</dbReference>
<keyword evidence="1" id="KW-0614">Plasmid</keyword>
<dbReference type="AlphaFoldDB" id="A0A976X4Z3"/>
<evidence type="ECO:0000313" key="2">
    <source>
        <dbReference type="Proteomes" id="UP000831181"/>
    </source>
</evidence>